<dbReference type="CDD" id="cd12354">
    <property type="entry name" value="RRM3_TIA1_like"/>
    <property type="match status" value="1"/>
</dbReference>
<dbReference type="Gene3D" id="3.30.40.10">
    <property type="entry name" value="Zinc/RING finger domain, C3HC4 (zinc finger)"/>
    <property type="match status" value="1"/>
</dbReference>
<feature type="compositionally biased region" description="Basic residues" evidence="6">
    <location>
        <begin position="595"/>
        <end position="610"/>
    </location>
</feature>
<dbReference type="Pfam" id="PF13639">
    <property type="entry name" value="zf-RING_2"/>
    <property type="match status" value="1"/>
</dbReference>
<dbReference type="InterPro" id="IPR001841">
    <property type="entry name" value="Znf_RING"/>
</dbReference>
<dbReference type="PROSITE" id="PS50102">
    <property type="entry name" value="RRM"/>
    <property type="match status" value="3"/>
</dbReference>
<keyword evidence="5" id="KW-0694">RNA-binding</keyword>
<dbReference type="InParanoid" id="C3XZQ6"/>
<feature type="domain" description="RING-type" evidence="7">
    <location>
        <begin position="970"/>
        <end position="1011"/>
    </location>
</feature>
<feature type="region of interest" description="Disordered" evidence="6">
    <location>
        <begin position="832"/>
        <end position="852"/>
    </location>
</feature>
<dbReference type="FunFam" id="3.30.70.330:FF:001974">
    <property type="match status" value="1"/>
</dbReference>
<dbReference type="FunFam" id="3.30.40.10:FF:000024">
    <property type="entry name" value="RING finger protein 44 isoform X1"/>
    <property type="match status" value="1"/>
</dbReference>
<dbReference type="CDD" id="cd16679">
    <property type="entry name" value="RING-H2_RNF38"/>
    <property type="match status" value="1"/>
</dbReference>
<accession>C3XZQ6</accession>
<dbReference type="AlphaFoldDB" id="C3XZQ6"/>
<feature type="compositionally biased region" description="Basic and acidic residues" evidence="6">
    <location>
        <begin position="527"/>
        <end position="540"/>
    </location>
</feature>
<feature type="domain" description="RRM" evidence="8">
    <location>
        <begin position="202"/>
        <end position="280"/>
    </location>
</feature>
<dbReference type="SMART" id="SM00184">
    <property type="entry name" value="RING"/>
    <property type="match status" value="1"/>
</dbReference>
<dbReference type="SUPFAM" id="SSF54928">
    <property type="entry name" value="RNA-binding domain, RBD"/>
    <property type="match status" value="3"/>
</dbReference>
<dbReference type="eggNOG" id="KOG0148">
    <property type="taxonomic scope" value="Eukaryota"/>
</dbReference>
<feature type="domain" description="RRM" evidence="8">
    <location>
        <begin position="308"/>
        <end position="380"/>
    </location>
</feature>
<feature type="region of interest" description="Disordered" evidence="6">
    <location>
        <begin position="68"/>
        <end position="93"/>
    </location>
</feature>
<evidence type="ECO:0000256" key="6">
    <source>
        <dbReference type="SAM" id="MobiDB-lite"/>
    </source>
</evidence>
<dbReference type="FunFam" id="3.30.70.330:FF:000951">
    <property type="entry name" value="nucleolysin TIA-1 isoform X7"/>
    <property type="match status" value="1"/>
</dbReference>
<dbReference type="CDD" id="cd12353">
    <property type="entry name" value="RRM2_TIA1_like"/>
    <property type="match status" value="1"/>
</dbReference>
<dbReference type="PANTHER" id="PTHR46171:SF3">
    <property type="entry name" value="GH10160P"/>
    <property type="match status" value="1"/>
</dbReference>
<dbReference type="Pfam" id="PF00076">
    <property type="entry name" value="RRM_1"/>
    <property type="match status" value="3"/>
</dbReference>
<keyword evidence="1" id="KW-0479">Metal-binding</keyword>
<dbReference type="GO" id="GO:0008270">
    <property type="term" value="F:zinc ion binding"/>
    <property type="evidence" value="ECO:0007669"/>
    <property type="project" value="UniProtKB-KW"/>
</dbReference>
<dbReference type="CDD" id="cd12352">
    <property type="entry name" value="RRM1_TIA1_like"/>
    <property type="match status" value="1"/>
</dbReference>
<dbReference type="EMBL" id="GG666476">
    <property type="protein sequence ID" value="EEN66454.1"/>
    <property type="molecule type" value="Genomic_DNA"/>
</dbReference>
<name>C3XZQ6_BRAFL</name>
<dbReference type="eggNOG" id="KOG0800">
    <property type="taxonomic scope" value="Eukaryota"/>
</dbReference>
<dbReference type="InterPro" id="IPR000504">
    <property type="entry name" value="RRM_dom"/>
</dbReference>
<dbReference type="PROSITE" id="PS50089">
    <property type="entry name" value="ZF_RING_2"/>
    <property type="match status" value="1"/>
</dbReference>
<evidence type="ECO:0000259" key="8">
    <source>
        <dbReference type="PROSITE" id="PS50102"/>
    </source>
</evidence>
<evidence type="ECO:0000256" key="2">
    <source>
        <dbReference type="ARBA" id="ARBA00022771"/>
    </source>
</evidence>
<feature type="compositionally biased region" description="Polar residues" evidence="6">
    <location>
        <begin position="511"/>
        <end position="524"/>
    </location>
</feature>
<protein>
    <submittedName>
        <fullName evidence="9">Uncharacterized protein</fullName>
    </submittedName>
</protein>
<sequence length="1022" mass="114165">MTCQTTYVCDNGNMQIQMRTRITLTISGGGESADECLFLLPKSQQNSCLDALRKKLDKEGARYQRHFSTSVHHQAKEAPMRSHREGDISQHLPGSTTAEMVGLIPSMEDESRPRTLYVGNLSRQVTEQLILQLFGAIGPCKSCKMISEHAGNDPYCFVEFYDHNHASAALTAMNGRKIMHKEVKVNWATTPSGNKKDTSNHHHVFVGDLSPEIDTTDLKAAFAPFGKISDARVVRDAQTAKSRGYGFVSFVNKVDAENAIGAMSGQWLGGRAIRTNWATRKPPPPKSNEGQKQLSYDEVLCQASPTNTTVYCGGITKGLTEDLMRNTFSNFGPIQEIRVFPEKGYSFIRFFSHEVAAMAIVTVNGTQIEGQAVKCSWGKESSDPMNQYQQQGYGGGWGGSYGNMYGNYQGAYWQYPQQQYMMGGGGGQQGWAAGNYHQVRKTLNTDHLLRIIVKFESTPEVTYRVEPEEAPQPLIIWLVRRAQGTQDDPQPHRSSPRKNTLFSALFRENTTDQQDMQVSSQGVSSGEHLEETGRKSESPSRKRRRISHSTMIDLTVSPGPRAGGGFEAEARPPPRHHHHHQPDNRGGMGRERKSPATRRRSRDRYPRRHPPRDTREPVREERENHLPRERQQEPRAFQPPAMFPMPLHPALHSHAPPQPSQQSVLIDIDQVRHQIQGGMPINVPMSVPPHVIPVCSGHHIPVCGACSSAQPCPTLLSACTLPDQTCSMQSSAYVPAFTQNNPMFSGCNQYPASPQVLPACHLHQPPVSHCALHLQQQLGSSMGHAAQLPPQHMPPSTQYLPPTTTAQTYASNDVRMEPLHHYQYHPAFHLPPPPPGMVPPQPPPNQSPPHLMPEEPGLRMDIAYRPMDAYPRYGRMGFPRQMTGRRWQPGPSPPAYQGFLLPFLTMIPNASHYGVDIGNEENAEENYEALLNLAERLGEAKPRGMSKAKIEDLPSYRYNPDNHQSQQTLCVVCMCDFENRQLLRVLPCNHEFHAKCVDKWLKSNRTCPICRADASELASPPE</sequence>
<evidence type="ECO:0000313" key="9">
    <source>
        <dbReference type="EMBL" id="EEN66454.1"/>
    </source>
</evidence>
<evidence type="ECO:0000256" key="5">
    <source>
        <dbReference type="PROSITE-ProRule" id="PRU00176"/>
    </source>
</evidence>
<evidence type="ECO:0000256" key="3">
    <source>
        <dbReference type="ARBA" id="ARBA00022833"/>
    </source>
</evidence>
<organism>
    <name type="scientific">Branchiostoma floridae</name>
    <name type="common">Florida lancelet</name>
    <name type="synonym">Amphioxus</name>
    <dbReference type="NCBI Taxonomy" id="7739"/>
    <lineage>
        <taxon>Eukaryota</taxon>
        <taxon>Metazoa</taxon>
        <taxon>Chordata</taxon>
        <taxon>Cephalochordata</taxon>
        <taxon>Leptocardii</taxon>
        <taxon>Amphioxiformes</taxon>
        <taxon>Branchiostomatidae</taxon>
        <taxon>Branchiostoma</taxon>
    </lineage>
</organism>
<dbReference type="SUPFAM" id="SSF57850">
    <property type="entry name" value="RING/U-box"/>
    <property type="match status" value="1"/>
</dbReference>
<dbReference type="GO" id="GO:0003723">
    <property type="term" value="F:RNA binding"/>
    <property type="evidence" value="ECO:0007669"/>
    <property type="project" value="UniProtKB-UniRule"/>
</dbReference>
<dbReference type="SMART" id="SM00360">
    <property type="entry name" value="RRM"/>
    <property type="match status" value="3"/>
</dbReference>
<feature type="domain" description="RRM" evidence="8">
    <location>
        <begin position="114"/>
        <end position="190"/>
    </location>
</feature>
<dbReference type="STRING" id="7739.C3XZQ6"/>
<dbReference type="Gene3D" id="3.30.70.330">
    <property type="match status" value="3"/>
</dbReference>
<dbReference type="PANTHER" id="PTHR46171">
    <property type="entry name" value="GH10160P"/>
    <property type="match status" value="1"/>
</dbReference>
<feature type="compositionally biased region" description="Basic and acidic residues" evidence="6">
    <location>
        <begin position="611"/>
        <end position="633"/>
    </location>
</feature>
<keyword evidence="2 4" id="KW-0863">Zinc-finger</keyword>
<dbReference type="InterPro" id="IPR012677">
    <property type="entry name" value="Nucleotide-bd_a/b_plait_sf"/>
</dbReference>
<gene>
    <name evidence="9" type="ORF">BRAFLDRAFT_124262</name>
</gene>
<evidence type="ECO:0000256" key="4">
    <source>
        <dbReference type="PROSITE-ProRule" id="PRU00175"/>
    </source>
</evidence>
<proteinExistence type="predicted"/>
<keyword evidence="3" id="KW-0862">Zinc</keyword>
<feature type="region of interest" description="Disordered" evidence="6">
    <location>
        <begin position="509"/>
        <end position="640"/>
    </location>
</feature>
<dbReference type="InterPro" id="IPR013083">
    <property type="entry name" value="Znf_RING/FYVE/PHD"/>
</dbReference>
<evidence type="ECO:0000256" key="1">
    <source>
        <dbReference type="ARBA" id="ARBA00022723"/>
    </source>
</evidence>
<dbReference type="InterPro" id="IPR035979">
    <property type="entry name" value="RBD_domain_sf"/>
</dbReference>
<evidence type="ECO:0000259" key="7">
    <source>
        <dbReference type="PROSITE" id="PS50089"/>
    </source>
</evidence>
<feature type="compositionally biased region" description="Basic and acidic residues" evidence="6">
    <location>
        <begin position="74"/>
        <end position="88"/>
    </location>
</feature>
<reference evidence="9" key="1">
    <citation type="journal article" date="2008" name="Nature">
        <title>The amphioxus genome and the evolution of the chordate karyotype.</title>
        <authorList>
            <consortium name="US DOE Joint Genome Institute (JGI-PGF)"/>
            <person name="Putnam N.H."/>
            <person name="Butts T."/>
            <person name="Ferrier D.E.K."/>
            <person name="Furlong R.F."/>
            <person name="Hellsten U."/>
            <person name="Kawashima T."/>
            <person name="Robinson-Rechavi M."/>
            <person name="Shoguchi E."/>
            <person name="Terry A."/>
            <person name="Yu J.-K."/>
            <person name="Benito-Gutierrez E.L."/>
            <person name="Dubchak I."/>
            <person name="Garcia-Fernandez J."/>
            <person name="Gibson-Brown J.J."/>
            <person name="Grigoriev I.V."/>
            <person name="Horton A.C."/>
            <person name="de Jong P.J."/>
            <person name="Jurka J."/>
            <person name="Kapitonov V.V."/>
            <person name="Kohara Y."/>
            <person name="Kuroki Y."/>
            <person name="Lindquist E."/>
            <person name="Lucas S."/>
            <person name="Osoegawa K."/>
            <person name="Pennacchio L.A."/>
            <person name="Salamov A.A."/>
            <person name="Satou Y."/>
            <person name="Sauka-Spengler T."/>
            <person name="Schmutz J."/>
            <person name="Shin-I T."/>
            <person name="Toyoda A."/>
            <person name="Bronner-Fraser M."/>
            <person name="Fujiyama A."/>
            <person name="Holland L.Z."/>
            <person name="Holland P.W.H."/>
            <person name="Satoh N."/>
            <person name="Rokhsar D.S."/>
        </authorList>
    </citation>
    <scope>NUCLEOTIDE SEQUENCE [LARGE SCALE GENOMIC DNA]</scope>
    <source>
        <strain evidence="9">S238N-H82</strain>
        <tissue evidence="9">Testes</tissue>
    </source>
</reference>
<feature type="compositionally biased region" description="Pro residues" evidence="6">
    <location>
        <begin position="832"/>
        <end position="851"/>
    </location>
</feature>